<proteinExistence type="predicted"/>
<keyword evidence="2" id="KW-1185">Reference proteome</keyword>
<dbReference type="InterPro" id="IPR015424">
    <property type="entry name" value="PyrdxlP-dep_Trfase"/>
</dbReference>
<dbReference type="PANTHER" id="PTHR43799">
    <property type="entry name" value="AMINOTRANSFERASE, PUTATIVE-RELATED"/>
    <property type="match status" value="1"/>
</dbReference>
<keyword evidence="1" id="KW-0032">Aminotransferase</keyword>
<dbReference type="Gene3D" id="3.40.640.10">
    <property type="entry name" value="Type I PLP-dependent aspartate aminotransferase-like (Major domain)"/>
    <property type="match status" value="1"/>
</dbReference>
<dbReference type="AlphaFoldDB" id="A0A923I8E6"/>
<dbReference type="GO" id="GO:0004069">
    <property type="term" value="F:L-aspartate:2-oxoglutarate aminotransferase activity"/>
    <property type="evidence" value="ECO:0007669"/>
    <property type="project" value="InterPro"/>
</dbReference>
<gene>
    <name evidence="1" type="ORF">H8S23_11720</name>
</gene>
<sequence length="421" mass="46221">MADYLAMGKAELEKEREALQRCYEAYQAKGLKLDMSRGKPCAEQLDLSNGLLSITDTHTEDGMDARNYGCLEGIPEARRLFAELLGADAAQVLVGGNSSLNLMFDVIGAGCRDGLGGTPWDDCAHKKFLCPAPGYDRHFRVTEYYGFELIAVPMLESGPDMDCVEELVKDPQVKGIWCVPTYSNPDGYCYSDQTVRRLAALSPAAENFKILWDNAYMVHYLGDGPQQTLNILQECARCGREEMPVMFCSTSKITFPGAGVAALAAGPKTFAALTRALFPMTIGFDKVNQLRHVKFLKDKAHILAHMEKHKAIIKPKFDAMQRLLGEGLRGCGQIARWTDPEGGYFISLYTLEGCAKRTVALCREAGVVLTGAGAAYPYGVDPRDSNIRLAPTYPAQAEVEEATRLLCVALRLATVEHLLAR</sequence>
<name>A0A923I8E6_9FIRM</name>
<dbReference type="InterPro" id="IPR015422">
    <property type="entry name" value="PyrdxlP-dep_Trfase_small"/>
</dbReference>
<comment type="caution">
    <text evidence="1">The sequence shown here is derived from an EMBL/GenBank/DDBJ whole genome shotgun (WGS) entry which is preliminary data.</text>
</comment>
<dbReference type="Proteomes" id="UP000659630">
    <property type="component" value="Unassembled WGS sequence"/>
</dbReference>
<organism evidence="1 2">
    <name type="scientific">Anaerofilum hominis</name>
    <dbReference type="NCBI Taxonomy" id="2763016"/>
    <lineage>
        <taxon>Bacteria</taxon>
        <taxon>Bacillati</taxon>
        <taxon>Bacillota</taxon>
        <taxon>Clostridia</taxon>
        <taxon>Eubacteriales</taxon>
        <taxon>Oscillospiraceae</taxon>
        <taxon>Anaerofilum</taxon>
    </lineage>
</organism>
<dbReference type="InterPro" id="IPR024551">
    <property type="entry name" value="AspAT_Ic"/>
</dbReference>
<accession>A0A923I8E6</accession>
<keyword evidence="1" id="KW-0808">Transferase</keyword>
<dbReference type="Pfam" id="PF12897">
    <property type="entry name" value="Asp_aminotransf"/>
    <property type="match status" value="1"/>
</dbReference>
<dbReference type="RefSeq" id="WP_186888520.1">
    <property type="nucleotide sequence ID" value="NZ_JACONZ010000004.1"/>
</dbReference>
<dbReference type="Gene3D" id="3.90.1150.10">
    <property type="entry name" value="Aspartate Aminotransferase, domain 1"/>
    <property type="match status" value="1"/>
</dbReference>
<dbReference type="SUPFAM" id="SSF53383">
    <property type="entry name" value="PLP-dependent transferases"/>
    <property type="match status" value="1"/>
</dbReference>
<dbReference type="EMBL" id="JACONZ010000004">
    <property type="protein sequence ID" value="MBC5582175.1"/>
    <property type="molecule type" value="Genomic_DNA"/>
</dbReference>
<evidence type="ECO:0000313" key="1">
    <source>
        <dbReference type="EMBL" id="MBC5582175.1"/>
    </source>
</evidence>
<dbReference type="InterPro" id="IPR015421">
    <property type="entry name" value="PyrdxlP-dep_Trfase_major"/>
</dbReference>
<evidence type="ECO:0000313" key="2">
    <source>
        <dbReference type="Proteomes" id="UP000659630"/>
    </source>
</evidence>
<dbReference type="PANTHER" id="PTHR43799:SF1">
    <property type="entry name" value="ASPARTATE AMINOTRANSFERASE"/>
    <property type="match status" value="1"/>
</dbReference>
<reference evidence="1" key="1">
    <citation type="submission" date="2020-08" db="EMBL/GenBank/DDBJ databases">
        <title>Genome public.</title>
        <authorList>
            <person name="Liu C."/>
            <person name="Sun Q."/>
        </authorList>
    </citation>
    <scope>NUCLEOTIDE SEQUENCE</scope>
    <source>
        <strain evidence="1">BX8</strain>
    </source>
</reference>
<protein>
    <submittedName>
        <fullName evidence="1">Aminotransferase class I/II-fold pyridoxal phosphate-dependent enzyme</fullName>
    </submittedName>
</protein>